<dbReference type="STRING" id="200324.A0A2N5T885"/>
<dbReference type="EMBL" id="PGCJ01000781">
    <property type="protein sequence ID" value="PLW21680.1"/>
    <property type="molecule type" value="Genomic_DNA"/>
</dbReference>
<comment type="caution">
    <text evidence="1">The sequence shown here is derived from an EMBL/GenBank/DDBJ whole genome shotgun (WGS) entry which is preliminary data.</text>
</comment>
<proteinExistence type="predicted"/>
<sequence>MLRHPTTASASAQRQRFLKFHSEIENLALFESSHSTYHLSRTISTLLTTFSVNYQDSTSAQWTRFQVFHSDLDDPQAHRSYLGDYKADNVQKYLDGLERLCRDLTLQHHQLRTFWCDLLKTRPFADFVRLRKQISHQVFQKEDSQLAFLKKYPTFAIALQINHKDRVRALDFPPQKALSFLEKLTGTALVQSEIVEEGYHNMYLNSSEIVNPMLTTLAKHASDWSPLTYSAPYTSLTRPSIVVEAGMRRLHMCPSAQLNRIPAAIHIRL</sequence>
<evidence type="ECO:0000313" key="2">
    <source>
        <dbReference type="Proteomes" id="UP000235388"/>
    </source>
</evidence>
<reference evidence="1 2" key="1">
    <citation type="submission" date="2017-11" db="EMBL/GenBank/DDBJ databases">
        <title>De novo assembly and phasing of dikaryotic genomes from two isolates of Puccinia coronata f. sp. avenae, the causal agent of oat crown rust.</title>
        <authorList>
            <person name="Miller M.E."/>
            <person name="Zhang Y."/>
            <person name="Omidvar V."/>
            <person name="Sperschneider J."/>
            <person name="Schwessinger B."/>
            <person name="Raley C."/>
            <person name="Palmer J.M."/>
            <person name="Garnica D."/>
            <person name="Upadhyaya N."/>
            <person name="Rathjen J."/>
            <person name="Taylor J.M."/>
            <person name="Park R.F."/>
            <person name="Dodds P.N."/>
            <person name="Hirsch C.D."/>
            <person name="Kianian S.F."/>
            <person name="Figueroa M."/>
        </authorList>
    </citation>
    <scope>NUCLEOTIDE SEQUENCE [LARGE SCALE GENOMIC DNA]</scope>
    <source>
        <strain evidence="1">12NC29</strain>
    </source>
</reference>
<dbReference type="Proteomes" id="UP000235388">
    <property type="component" value="Unassembled WGS sequence"/>
</dbReference>
<evidence type="ECO:0000313" key="1">
    <source>
        <dbReference type="EMBL" id="PLW21680.1"/>
    </source>
</evidence>
<name>A0A2N5T885_9BASI</name>
<organism evidence="1 2">
    <name type="scientific">Puccinia coronata f. sp. avenae</name>
    <dbReference type="NCBI Taxonomy" id="200324"/>
    <lineage>
        <taxon>Eukaryota</taxon>
        <taxon>Fungi</taxon>
        <taxon>Dikarya</taxon>
        <taxon>Basidiomycota</taxon>
        <taxon>Pucciniomycotina</taxon>
        <taxon>Pucciniomycetes</taxon>
        <taxon>Pucciniales</taxon>
        <taxon>Pucciniaceae</taxon>
        <taxon>Puccinia</taxon>
    </lineage>
</organism>
<keyword evidence="2" id="KW-1185">Reference proteome</keyword>
<dbReference type="AlphaFoldDB" id="A0A2N5T885"/>
<protein>
    <submittedName>
        <fullName evidence="1">Uncharacterized protein</fullName>
    </submittedName>
</protein>
<accession>A0A2N5T885</accession>
<gene>
    <name evidence="1" type="ORF">PCANC_03194</name>
</gene>